<keyword evidence="2" id="KW-1185">Reference proteome</keyword>
<dbReference type="CDD" id="cd02440">
    <property type="entry name" value="AdoMet_MTases"/>
    <property type="match status" value="1"/>
</dbReference>
<evidence type="ECO:0000313" key="1">
    <source>
        <dbReference type="EMBL" id="KAK8022757.1"/>
    </source>
</evidence>
<sequence length="304" mass="33537">MAQSTGTDYDPATYWTTSAKNFRSSARLHLQHFLCQRTFGYLLESHVQDFVSNSQDGRGGPLRVADLGCGNGAWLCDLHDELAKSGVPAQLDGYDVNTASFPAPAFLPPSIRLKELDILKPLPEELVGVYDIVHIRAFASLLVDTGVAPLLPFIHAMLKPGGYLQWEEIRGDKFIVEASCDNPANACNTISQILQAGGKARGSDFTFIDQLDLGIKSHGGFDDVHKRVFEKRRQDYKAWTEDILMIWGELAVHFPLNADVPTAKITRESFLDLFRRAVKETEQGVAVHQGVIVTAVGRKAARVS</sequence>
<reference evidence="1 2" key="1">
    <citation type="submission" date="2023-01" db="EMBL/GenBank/DDBJ databases">
        <title>Analysis of 21 Apiospora genomes using comparative genomics revels a genus with tremendous synthesis potential of carbohydrate active enzymes and secondary metabolites.</title>
        <authorList>
            <person name="Sorensen T."/>
        </authorList>
    </citation>
    <scope>NUCLEOTIDE SEQUENCE [LARGE SCALE GENOMIC DNA]</scope>
    <source>
        <strain evidence="1 2">CBS 33761</strain>
    </source>
</reference>
<dbReference type="Gene3D" id="3.40.50.150">
    <property type="entry name" value="Vaccinia Virus protein VP39"/>
    <property type="match status" value="1"/>
</dbReference>
<dbReference type="InterPro" id="IPR029063">
    <property type="entry name" value="SAM-dependent_MTases_sf"/>
</dbReference>
<protein>
    <recommendedName>
        <fullName evidence="3">Methyltransferase domain-containing protein</fullName>
    </recommendedName>
</protein>
<name>A0ABR1RXV8_9PEZI</name>
<gene>
    <name evidence="1" type="ORF">PG993_013524</name>
</gene>
<dbReference type="Proteomes" id="UP001444661">
    <property type="component" value="Unassembled WGS sequence"/>
</dbReference>
<dbReference type="EMBL" id="JAQQWK010000012">
    <property type="protein sequence ID" value="KAK8022757.1"/>
    <property type="molecule type" value="Genomic_DNA"/>
</dbReference>
<dbReference type="SUPFAM" id="SSF53335">
    <property type="entry name" value="S-adenosyl-L-methionine-dependent methyltransferases"/>
    <property type="match status" value="1"/>
</dbReference>
<organism evidence="1 2">
    <name type="scientific">Apiospora rasikravindrae</name>
    <dbReference type="NCBI Taxonomy" id="990691"/>
    <lineage>
        <taxon>Eukaryota</taxon>
        <taxon>Fungi</taxon>
        <taxon>Dikarya</taxon>
        <taxon>Ascomycota</taxon>
        <taxon>Pezizomycotina</taxon>
        <taxon>Sordariomycetes</taxon>
        <taxon>Xylariomycetidae</taxon>
        <taxon>Amphisphaeriales</taxon>
        <taxon>Apiosporaceae</taxon>
        <taxon>Apiospora</taxon>
    </lineage>
</organism>
<accession>A0ABR1RXV8</accession>
<evidence type="ECO:0008006" key="3">
    <source>
        <dbReference type="Google" id="ProtNLM"/>
    </source>
</evidence>
<comment type="caution">
    <text evidence="1">The sequence shown here is derived from an EMBL/GenBank/DDBJ whole genome shotgun (WGS) entry which is preliminary data.</text>
</comment>
<evidence type="ECO:0000313" key="2">
    <source>
        <dbReference type="Proteomes" id="UP001444661"/>
    </source>
</evidence>
<proteinExistence type="predicted"/>